<dbReference type="InterPro" id="IPR013546">
    <property type="entry name" value="PII_UdlTrfase/GS_AdlTrfase"/>
</dbReference>
<dbReference type="Gene3D" id="1.10.3210.10">
    <property type="entry name" value="Hypothetical protein af1432"/>
    <property type="match status" value="1"/>
</dbReference>
<dbReference type="InterPro" id="IPR043519">
    <property type="entry name" value="NT_sf"/>
</dbReference>
<dbReference type="PROSITE" id="PS51671">
    <property type="entry name" value="ACT"/>
    <property type="match status" value="2"/>
</dbReference>
<comment type="similarity">
    <text evidence="7">Belongs to the GlnD family.</text>
</comment>
<comment type="activity regulation">
    <text evidence="7">Uridylyltransferase (UTase) activity is inhibited by glutamine, while glutamine activates uridylyl-removing (UR) activity.</text>
</comment>
<reference evidence="12" key="1">
    <citation type="journal article" date="2019" name="Int. J. Syst. Evol. Microbiol.">
        <title>The Global Catalogue of Microorganisms (GCM) 10K type strain sequencing project: providing services to taxonomists for standard genome sequencing and annotation.</title>
        <authorList>
            <consortium name="The Broad Institute Genomics Platform"/>
            <consortium name="The Broad Institute Genome Sequencing Center for Infectious Disease"/>
            <person name="Wu L."/>
            <person name="Ma J."/>
        </authorList>
    </citation>
    <scope>NUCLEOTIDE SEQUENCE [LARGE SCALE GENOMIC DNA]</scope>
    <source>
        <strain evidence="12">LMG 29247</strain>
    </source>
</reference>
<dbReference type="PROSITE" id="PS51831">
    <property type="entry name" value="HD"/>
    <property type="match status" value="1"/>
</dbReference>
<gene>
    <name evidence="7" type="primary">glnD</name>
    <name evidence="11" type="ORF">ACFSF0_01305</name>
</gene>
<keyword evidence="3" id="KW-0677">Repeat</keyword>
<accession>A0ABW4KNB0</accession>
<keyword evidence="5 7" id="KW-0460">Magnesium</keyword>
<dbReference type="InterPro" id="IPR002934">
    <property type="entry name" value="Polymerase_NTP_transf_dom"/>
</dbReference>
<dbReference type="CDD" id="cd04900">
    <property type="entry name" value="ACT_UUR-like_1"/>
    <property type="match status" value="1"/>
</dbReference>
<name>A0ABW4KNB0_9BURK</name>
<evidence type="ECO:0000256" key="6">
    <source>
        <dbReference type="ARBA" id="ARBA00023268"/>
    </source>
</evidence>
<keyword evidence="4 7" id="KW-0378">Hydrolase</keyword>
<evidence type="ECO:0000259" key="9">
    <source>
        <dbReference type="PROSITE" id="PS51671"/>
    </source>
</evidence>
<evidence type="ECO:0000256" key="7">
    <source>
        <dbReference type="HAMAP-Rule" id="MF_00277"/>
    </source>
</evidence>
<dbReference type="RefSeq" id="WP_147913005.1">
    <property type="nucleotide sequence ID" value="NZ_JBHUEJ010000003.1"/>
</dbReference>
<dbReference type="SUPFAM" id="SSF109604">
    <property type="entry name" value="HD-domain/PDEase-like"/>
    <property type="match status" value="1"/>
</dbReference>
<comment type="function">
    <text evidence="7">Modifies, by uridylylation and deuridylylation, the PII regulatory proteins (GlnB and homologs), in response to the nitrogen status of the cell that GlnD senses through the glutamine level. Under low glutamine levels, catalyzes the conversion of the PII proteins and UTP to PII-UMP and PPi, while under higher glutamine levels, GlnD hydrolyzes PII-UMP to PII and UMP (deuridylylation). Thus, controls uridylylation state and activity of the PII proteins, and plays an important role in the regulation of nitrogen metabolism.</text>
</comment>
<evidence type="ECO:0000256" key="2">
    <source>
        <dbReference type="ARBA" id="ARBA00022695"/>
    </source>
</evidence>
<dbReference type="InterPro" id="IPR003607">
    <property type="entry name" value="HD/PDEase_dom"/>
</dbReference>
<dbReference type="Gene3D" id="3.30.70.260">
    <property type="match status" value="1"/>
</dbReference>
<evidence type="ECO:0000259" key="10">
    <source>
        <dbReference type="PROSITE" id="PS51831"/>
    </source>
</evidence>
<feature type="region of interest" description="Uridylyltransferase" evidence="7">
    <location>
        <begin position="1"/>
        <end position="350"/>
    </location>
</feature>
<dbReference type="NCBIfam" id="TIGR01693">
    <property type="entry name" value="UTase_glnD"/>
    <property type="match status" value="1"/>
</dbReference>
<dbReference type="Proteomes" id="UP001597304">
    <property type="component" value="Unassembled WGS sequence"/>
</dbReference>
<comment type="caution">
    <text evidence="11">The sequence shown here is derived from an EMBL/GenBank/DDBJ whole genome shotgun (WGS) entry which is preliminary data.</text>
</comment>
<dbReference type="EC" id="3.1.4.-" evidence="7"/>
<dbReference type="SUPFAM" id="SSF55021">
    <property type="entry name" value="ACT-like"/>
    <property type="match status" value="2"/>
</dbReference>
<dbReference type="InterPro" id="IPR010043">
    <property type="entry name" value="UTase/UR"/>
</dbReference>
<comment type="domain">
    <text evidence="7">Has four distinct domains: an N-terminal nucleotidyltransferase (NT) domain responsible for UTase activity, a central HD domain that encodes UR activity, and two C-terminal ACT domains that seem to have a role in glutamine sensing.</text>
</comment>
<evidence type="ECO:0000313" key="11">
    <source>
        <dbReference type="EMBL" id="MFD1709234.1"/>
    </source>
</evidence>
<comment type="catalytic activity">
    <reaction evidence="7">
        <text>[protein-PII]-L-tyrosine + UTP = [protein-PII]-uridylyl-L-tyrosine + diphosphate</text>
        <dbReference type="Rhea" id="RHEA:13673"/>
        <dbReference type="Rhea" id="RHEA-COMP:12147"/>
        <dbReference type="Rhea" id="RHEA-COMP:12148"/>
        <dbReference type="ChEBI" id="CHEBI:33019"/>
        <dbReference type="ChEBI" id="CHEBI:46398"/>
        <dbReference type="ChEBI" id="CHEBI:46858"/>
        <dbReference type="ChEBI" id="CHEBI:90602"/>
        <dbReference type="EC" id="2.7.7.59"/>
    </reaction>
</comment>
<dbReference type="EC" id="2.7.7.59" evidence="7"/>
<dbReference type="SUPFAM" id="SSF81593">
    <property type="entry name" value="Nucleotidyltransferase substrate binding subunit/domain"/>
    <property type="match status" value="1"/>
</dbReference>
<dbReference type="Pfam" id="PF01909">
    <property type="entry name" value="NTP_transf_2"/>
    <property type="match status" value="1"/>
</dbReference>
<comment type="catalytic activity">
    <reaction evidence="7">
        <text>[protein-PII]-uridylyl-L-tyrosine + H2O = [protein-PII]-L-tyrosine + UMP + H(+)</text>
        <dbReference type="Rhea" id="RHEA:48600"/>
        <dbReference type="Rhea" id="RHEA-COMP:12147"/>
        <dbReference type="Rhea" id="RHEA-COMP:12148"/>
        <dbReference type="ChEBI" id="CHEBI:15377"/>
        <dbReference type="ChEBI" id="CHEBI:15378"/>
        <dbReference type="ChEBI" id="CHEBI:46858"/>
        <dbReference type="ChEBI" id="CHEBI:57865"/>
        <dbReference type="ChEBI" id="CHEBI:90602"/>
    </reaction>
</comment>
<keyword evidence="12" id="KW-1185">Reference proteome</keyword>
<evidence type="ECO:0000313" key="12">
    <source>
        <dbReference type="Proteomes" id="UP001597304"/>
    </source>
</evidence>
<dbReference type="HAMAP" id="MF_00277">
    <property type="entry name" value="PII_uridylyl_transf"/>
    <property type="match status" value="1"/>
</dbReference>
<dbReference type="PIRSF" id="PIRSF006288">
    <property type="entry name" value="PII_uridyltransf"/>
    <property type="match status" value="1"/>
</dbReference>
<feature type="compositionally biased region" description="Low complexity" evidence="8">
    <location>
        <begin position="1"/>
        <end position="17"/>
    </location>
</feature>
<evidence type="ECO:0000256" key="3">
    <source>
        <dbReference type="ARBA" id="ARBA00022737"/>
    </source>
</evidence>
<dbReference type="PANTHER" id="PTHR47320:SF1">
    <property type="entry name" value="BIFUNCTIONAL URIDYLYLTRANSFERASE_URIDYLYL-REMOVING ENZYME"/>
    <property type="match status" value="1"/>
</dbReference>
<dbReference type="GO" id="GO:0008773">
    <property type="term" value="F:[protein-PII] uridylyltransferase activity"/>
    <property type="evidence" value="ECO:0007669"/>
    <property type="project" value="UniProtKB-EC"/>
</dbReference>
<dbReference type="PANTHER" id="PTHR47320">
    <property type="entry name" value="BIFUNCTIONAL URIDYLYLTRANSFERASE/URIDYLYL-REMOVING ENZYME"/>
    <property type="match status" value="1"/>
</dbReference>
<dbReference type="CDD" id="cd00077">
    <property type="entry name" value="HDc"/>
    <property type="match status" value="1"/>
</dbReference>
<feature type="domain" description="ACT" evidence="9">
    <location>
        <begin position="848"/>
        <end position="917"/>
    </location>
</feature>
<dbReference type="SMART" id="SM00471">
    <property type="entry name" value="HDc"/>
    <property type="match status" value="1"/>
</dbReference>
<feature type="region of interest" description="Disordered" evidence="8">
    <location>
        <begin position="1"/>
        <end position="20"/>
    </location>
</feature>
<proteinExistence type="inferred from homology"/>
<dbReference type="InterPro" id="IPR006674">
    <property type="entry name" value="HD_domain"/>
</dbReference>
<evidence type="ECO:0000256" key="8">
    <source>
        <dbReference type="SAM" id="MobiDB-lite"/>
    </source>
</evidence>
<dbReference type="CDD" id="cd05401">
    <property type="entry name" value="NT_GlnE_GlnD_like"/>
    <property type="match status" value="1"/>
</dbReference>
<keyword evidence="6 7" id="KW-0511">Multifunctional enzyme</keyword>
<feature type="domain" description="HD" evidence="10">
    <location>
        <begin position="469"/>
        <end position="585"/>
    </location>
</feature>
<keyword evidence="2 7" id="KW-0548">Nucleotidyltransferase</keyword>
<evidence type="ECO:0000256" key="1">
    <source>
        <dbReference type="ARBA" id="ARBA00022679"/>
    </source>
</evidence>
<dbReference type="NCBIfam" id="NF002837">
    <property type="entry name" value="PRK03059.1"/>
    <property type="match status" value="1"/>
</dbReference>
<feature type="domain" description="ACT" evidence="9">
    <location>
        <begin position="740"/>
        <end position="819"/>
    </location>
</feature>
<comment type="caution">
    <text evidence="7">Lacks conserved residue(s) required for the propagation of feature annotation.</text>
</comment>
<dbReference type="InterPro" id="IPR045865">
    <property type="entry name" value="ACT-like_dom_sf"/>
</dbReference>
<dbReference type="SUPFAM" id="SSF81301">
    <property type="entry name" value="Nucleotidyltransferase"/>
    <property type="match status" value="1"/>
</dbReference>
<organism evidence="11 12">
    <name type="scientific">Ottowia flava</name>
    <dbReference type="NCBI Taxonomy" id="2675430"/>
    <lineage>
        <taxon>Bacteria</taxon>
        <taxon>Pseudomonadati</taxon>
        <taxon>Pseudomonadota</taxon>
        <taxon>Betaproteobacteria</taxon>
        <taxon>Burkholderiales</taxon>
        <taxon>Comamonadaceae</taxon>
        <taxon>Ottowia</taxon>
    </lineage>
</organism>
<dbReference type="EMBL" id="JBHUEJ010000003">
    <property type="protein sequence ID" value="MFD1709234.1"/>
    <property type="molecule type" value="Genomic_DNA"/>
</dbReference>
<dbReference type="InterPro" id="IPR002912">
    <property type="entry name" value="ACT_dom"/>
</dbReference>
<evidence type="ECO:0000256" key="4">
    <source>
        <dbReference type="ARBA" id="ARBA00022801"/>
    </source>
</evidence>
<feature type="region of interest" description="Disordered" evidence="8">
    <location>
        <begin position="693"/>
        <end position="720"/>
    </location>
</feature>
<dbReference type="CDD" id="cd04899">
    <property type="entry name" value="ACT_ACR-UUR-like_2"/>
    <property type="match status" value="1"/>
</dbReference>
<comment type="cofactor">
    <cofactor evidence="7">
        <name>Mg(2+)</name>
        <dbReference type="ChEBI" id="CHEBI:18420"/>
    </cofactor>
</comment>
<keyword evidence="1 7" id="KW-0808">Transferase</keyword>
<sequence length="917" mass="102990">MPRRAAAMPPDALTTPLDLPPPTAGELYRQRKTAVLDAMRHAPPGVRGVRTALLRLAHLADEALRSLWAEAGLDGRLALAAVGGYGRGELFPFSDVDVLVLLPPGVDPAADTPLREGIERFISSCWDAGLDIGSSVRSVGDCVAMADQDLTVQTALLEARLVTGSRKLFREFQQHFAAHMDSLDFFSAKRLEMRQRHAKYEDTPYALEPNIKESPGGLRDLQIILWTARAAGLGDRWEDLARAGLATAHEVRQLRHNEALLAMIRTRLHLIANRREDRLVFDLQNAVAESFGMAHRAAENGRITLRASEVLMRRYYWAAKAVTQLNQILLQGLEENLRMRHGEPAPELQRVNERFFDKSGLIEVASDDLYQRDPHAILETFLLYAKTPGLKGLSARTLRALYNARTVMDHSFRNDPVNRKTFLAILQQPQGITHAFRLMNQTSVLGRYLWVFRRIVGQMQHDLFHVYTVDQHILMVLRNVRRFFMAEHAHEYPFCSQLAAGWDKPWILYVAALFHDIAKGRGGDHSELGAQEVRRFCQQHGIAQGDARLIEFLVSEHLSMSRIAQKEDLSDPDVIRAFAQRVGNERYLTALYLLTVADVRGTSPKVWNAWKGKLLEDLYKLTVRTLGGRAPDPGALIESRKRAALVQLALASERHESHKPLWDTLDVSYFMRHDAGDIAWHTRQLARHVRTAPTAHSAENATHSVAARADGSTAEGRFGTEPKPLTIVRARLSPVGEGLQVLVYASDRPDLFARICGYFDRAGFSILDAKIHTTRNGYALDTFQIVSAIETEHYREFIHMVEADMPKAIASTDPLPAPRLGRVSRRVKSFPVTPRIDLRPDDKAQHWLLTVTASDRVGLLYSIAHVLAAHQINLELAKVTTLGERVEDMFLLQGAQLQHNKTQLAIEQELLDVLEPA</sequence>
<dbReference type="Pfam" id="PF01966">
    <property type="entry name" value="HD"/>
    <property type="match status" value="1"/>
</dbReference>
<dbReference type="Pfam" id="PF08335">
    <property type="entry name" value="GlnD_UR_UTase"/>
    <property type="match status" value="1"/>
</dbReference>
<evidence type="ECO:0000256" key="5">
    <source>
        <dbReference type="ARBA" id="ARBA00022842"/>
    </source>
</evidence>
<protein>
    <recommendedName>
        <fullName evidence="7">Bifunctional uridylyltransferase/uridylyl-removing enzyme</fullName>
        <shortName evidence="7">UTase/UR</shortName>
    </recommendedName>
    <alternativeName>
        <fullName evidence="7">Bifunctional [protein-PII] modification enzyme</fullName>
    </alternativeName>
    <alternativeName>
        <fullName evidence="7">Bifunctional nitrogen sensor protein</fullName>
    </alternativeName>
    <domain>
        <recommendedName>
            <fullName evidence="7">[Protein-PII] uridylyltransferase</fullName>
            <shortName evidence="7">PII uridylyltransferase</shortName>
            <shortName evidence="7">UTase</shortName>
            <ecNumber evidence="7">2.7.7.59</ecNumber>
        </recommendedName>
    </domain>
    <domain>
        <recommendedName>
            <fullName evidence="7">[Protein-PII]-UMP uridylyl-removing enzyme</fullName>
            <shortName evidence="7">UR</shortName>
            <ecNumber evidence="7">3.1.4.-</ecNumber>
        </recommendedName>
    </domain>
</protein>